<dbReference type="RefSeq" id="WP_377500415.1">
    <property type="nucleotide sequence ID" value="NZ_JBHMDO010000044.1"/>
</dbReference>
<dbReference type="PANTHER" id="PTHR11070:SF17">
    <property type="entry name" value="DNA HELICASE IV"/>
    <property type="match status" value="1"/>
</dbReference>
<evidence type="ECO:0000256" key="6">
    <source>
        <dbReference type="SAM" id="Coils"/>
    </source>
</evidence>
<dbReference type="PANTHER" id="PTHR11070">
    <property type="entry name" value="UVRD / RECB / PCRA DNA HELICASE FAMILY MEMBER"/>
    <property type="match status" value="1"/>
</dbReference>
<name>A0ABV5KX93_9BACL</name>
<accession>A0ABV5KX93</accession>
<dbReference type="InterPro" id="IPR014016">
    <property type="entry name" value="UvrD-like_ATP-bd"/>
</dbReference>
<evidence type="ECO:0000256" key="1">
    <source>
        <dbReference type="ARBA" id="ARBA00022741"/>
    </source>
</evidence>
<feature type="domain" description="UvrD-like helicase ATP-binding" evidence="7">
    <location>
        <begin position="212"/>
        <end position="620"/>
    </location>
</feature>
<dbReference type="PROSITE" id="PS51198">
    <property type="entry name" value="UVRD_HELICASE_ATP_BIND"/>
    <property type="match status" value="1"/>
</dbReference>
<evidence type="ECO:0000256" key="2">
    <source>
        <dbReference type="ARBA" id="ARBA00022801"/>
    </source>
</evidence>
<dbReference type="Pfam" id="PF00580">
    <property type="entry name" value="UvrD-helicase"/>
    <property type="match status" value="1"/>
</dbReference>
<keyword evidence="2 5" id="KW-0378">Hydrolase</keyword>
<gene>
    <name evidence="8" type="primary">helD</name>
    <name evidence="8" type="ORF">ACFFSY_28115</name>
</gene>
<dbReference type="EMBL" id="JBHMDO010000044">
    <property type="protein sequence ID" value="MFB9329824.1"/>
    <property type="molecule type" value="Genomic_DNA"/>
</dbReference>
<evidence type="ECO:0000256" key="3">
    <source>
        <dbReference type="ARBA" id="ARBA00022806"/>
    </source>
</evidence>
<sequence>MVKPDEQWSREQERVTGIVREIDRRIDKLEDQTLDAKGEMIDIRKNFWEDVTVNFEDAAEAAETYASMKQQAELLSERERTHREADKQLKTLRKLKSSPYFGRIDFTEAGGESTDLIYLGIASLRDAKDEDYLIYDWRAPVSSLYYDYPPGPAEYETPMGTIQGELQLKRQFVIRGGEIVSLFDTGVTIGDELLQEVLGKQSDAQMKSIVATIQREQNRIIRNERSRLLVVQGAAGSGKTSAALQRVAYLLYRFRGQLTADQIVLFSPNPMFNSYVATVLPELGEENMQQTTFQDYLHFRLGRAFRLEGPYEQLEYALAGVDEPGYTVRMEAIRYKASAAFVRLIDRYLDSLRSGGMRFKPLVFRGESIVKATDIEEMFYSLDRSISLPNRLKLVAERLLVRLKEREAAALDEPWVDEEIELLDKETYLKAYQSLRRKKRFAADSFDDFDMEKAVLAEYVVRERFKPLRARIKKLGFVDLKGVFRQLFGNGAASSLLAEGEALPGEWDAIADQTAARLDQGEMAYEDATPFLYVVERIRGFQTNTGVRHVLIDEAQDYTAFQFAFLRRMFPRAKVTALGDLNQSINAHATGGDGGFDALESLYDTEETERIVLTRSYRSTRPIVEFTSTLIPGGEAIEPFNRDGLKPTLTETSHEAAAQAAIADRIEALQAAGHRTIAVICKTAARSERVFEALRGRIAGLSLIRQETNEFEEGTVVIPSYLSKGVEFDAVLVEDASDAAYALESERRLFYTVCTRAMHELHLFAAGVWSPFISRQARALCEPGPATATNIEAQV</sequence>
<dbReference type="Pfam" id="PF13538">
    <property type="entry name" value="UvrD_C_2"/>
    <property type="match status" value="1"/>
</dbReference>
<proteinExistence type="predicted"/>
<dbReference type="InterPro" id="IPR048228">
    <property type="entry name" value="HelD_bacillota"/>
</dbReference>
<reference evidence="8 9" key="1">
    <citation type="submission" date="2024-09" db="EMBL/GenBank/DDBJ databases">
        <authorList>
            <person name="Sun Q."/>
            <person name="Mori K."/>
        </authorList>
    </citation>
    <scope>NUCLEOTIDE SEQUENCE [LARGE SCALE GENOMIC DNA]</scope>
    <source>
        <strain evidence="8 9">TISTR 2452</strain>
    </source>
</reference>
<dbReference type="InterPro" id="IPR000212">
    <property type="entry name" value="DNA_helicase_UvrD/REP"/>
</dbReference>
<dbReference type="SUPFAM" id="SSF52540">
    <property type="entry name" value="P-loop containing nucleoside triphosphate hydrolases"/>
    <property type="match status" value="1"/>
</dbReference>
<feature type="coiled-coil region" evidence="6">
    <location>
        <begin position="19"/>
        <end position="78"/>
    </location>
</feature>
<keyword evidence="1 5" id="KW-0547">Nucleotide-binding</keyword>
<dbReference type="Gene3D" id="3.40.50.300">
    <property type="entry name" value="P-loop containing nucleotide triphosphate hydrolases"/>
    <property type="match status" value="3"/>
</dbReference>
<evidence type="ECO:0000256" key="4">
    <source>
        <dbReference type="ARBA" id="ARBA00022840"/>
    </source>
</evidence>
<dbReference type="InterPro" id="IPR027785">
    <property type="entry name" value="UvrD-like_helicase_C"/>
</dbReference>
<evidence type="ECO:0000259" key="7">
    <source>
        <dbReference type="PROSITE" id="PS51198"/>
    </source>
</evidence>
<keyword evidence="4 5" id="KW-0067">ATP-binding</keyword>
<keyword evidence="6" id="KW-0175">Coiled coil</keyword>
<comment type="caution">
    <text evidence="8">The sequence shown here is derived from an EMBL/GenBank/DDBJ whole genome shotgun (WGS) entry which is preliminary data.</text>
</comment>
<keyword evidence="3 5" id="KW-0347">Helicase</keyword>
<evidence type="ECO:0000313" key="8">
    <source>
        <dbReference type="EMBL" id="MFB9329824.1"/>
    </source>
</evidence>
<keyword evidence="9" id="KW-1185">Reference proteome</keyword>
<evidence type="ECO:0000256" key="5">
    <source>
        <dbReference type="PROSITE-ProRule" id="PRU00560"/>
    </source>
</evidence>
<dbReference type="InterPro" id="IPR027417">
    <property type="entry name" value="P-loop_NTPase"/>
</dbReference>
<protein>
    <submittedName>
        <fullName evidence="8">RNA polymerase recycling motor HelD</fullName>
    </submittedName>
</protein>
<evidence type="ECO:0000313" key="9">
    <source>
        <dbReference type="Proteomes" id="UP001589747"/>
    </source>
</evidence>
<feature type="binding site" evidence="5">
    <location>
        <begin position="233"/>
        <end position="240"/>
    </location>
    <ligand>
        <name>ATP</name>
        <dbReference type="ChEBI" id="CHEBI:30616"/>
    </ligand>
</feature>
<dbReference type="NCBIfam" id="NF041464">
    <property type="entry name" value="HelD_BACSU"/>
    <property type="match status" value="1"/>
</dbReference>
<dbReference type="Proteomes" id="UP001589747">
    <property type="component" value="Unassembled WGS sequence"/>
</dbReference>
<organism evidence="8 9">
    <name type="scientific">Paenibacillus aurantiacus</name>
    <dbReference type="NCBI Taxonomy" id="1936118"/>
    <lineage>
        <taxon>Bacteria</taxon>
        <taxon>Bacillati</taxon>
        <taxon>Bacillota</taxon>
        <taxon>Bacilli</taxon>
        <taxon>Bacillales</taxon>
        <taxon>Paenibacillaceae</taxon>
        <taxon>Paenibacillus</taxon>
    </lineage>
</organism>